<evidence type="ECO:0000313" key="9">
    <source>
        <dbReference type="Proteomes" id="UP000308901"/>
    </source>
</evidence>
<reference evidence="8 9" key="1">
    <citation type="submission" date="2019-05" db="EMBL/GenBank/DDBJ databases">
        <title>Arcobacter sp. nov., isolated from sea sediment.</title>
        <authorList>
            <person name="Kim W."/>
        </authorList>
    </citation>
    <scope>NUCLEOTIDE SEQUENCE [LARGE SCALE GENOMIC DNA]</scope>
    <source>
        <strain evidence="8 9">CAU 1517</strain>
    </source>
</reference>
<dbReference type="Proteomes" id="UP000308901">
    <property type="component" value="Unassembled WGS sequence"/>
</dbReference>
<dbReference type="GO" id="GO:0009279">
    <property type="term" value="C:cell outer membrane"/>
    <property type="evidence" value="ECO:0007669"/>
    <property type="project" value="UniProtKB-SubCell"/>
</dbReference>
<evidence type="ECO:0000256" key="5">
    <source>
        <dbReference type="ARBA" id="ARBA00023237"/>
    </source>
</evidence>
<evidence type="ECO:0000256" key="7">
    <source>
        <dbReference type="SAM" id="SignalP"/>
    </source>
</evidence>
<dbReference type="PANTHER" id="PTHR30026:SF20">
    <property type="entry name" value="OUTER MEMBRANE PROTEIN TOLC"/>
    <property type="match status" value="1"/>
</dbReference>
<sequence>MKIIILTLTFLASTYALTLDKALEDLEQNNLDIKISKNENEISSLSKEEKKASQFGKFNLNSSITKYNEKRTLAPLAPPISSDVVTSDKLSTIGVSYKVTLFNGFALTNEIDIAKLNSFVSQEKEKMTLNQMRYNTQSLFSDILSLQNIKKSYEKYQKTLISLEKIIEKEFEYGKKAQVDIFKIQSDIKKNEAKIIELKSKINILKNSLSLLIYGENKNLEKLENISLKDEDKEYDLENLSQIKVAKSLEKKSNKSYNKALSSYYPTINLEAAYSNTYGEGEKKTVSNIALQLNWNIFDFNVREKNLQKAKIEKIKASLEYKKLKNDYENKILESQELIKQNESLLNSAVSQFKLAQKTTQIEKIRYEEDQISINDYLLAFSNEQQIHANQIQANNNLYKSRFYYQYLTKE</sequence>
<evidence type="ECO:0000313" key="8">
    <source>
        <dbReference type="EMBL" id="TLP40864.1"/>
    </source>
</evidence>
<dbReference type="GO" id="GO:0015288">
    <property type="term" value="F:porin activity"/>
    <property type="evidence" value="ECO:0007669"/>
    <property type="project" value="TreeGrafter"/>
</dbReference>
<comment type="caution">
    <text evidence="8">The sequence shown here is derived from an EMBL/GenBank/DDBJ whole genome shotgun (WGS) entry which is preliminary data.</text>
</comment>
<dbReference type="Gene3D" id="1.20.1600.10">
    <property type="entry name" value="Outer membrane efflux proteins (OEP)"/>
    <property type="match status" value="1"/>
</dbReference>
<evidence type="ECO:0000256" key="6">
    <source>
        <dbReference type="SAM" id="Coils"/>
    </source>
</evidence>
<dbReference type="InterPro" id="IPR051906">
    <property type="entry name" value="TolC-like"/>
</dbReference>
<organism evidence="8 9">
    <name type="scientific">Arcobacter arenosus</name>
    <dbReference type="NCBI Taxonomy" id="2576037"/>
    <lineage>
        <taxon>Bacteria</taxon>
        <taxon>Pseudomonadati</taxon>
        <taxon>Campylobacterota</taxon>
        <taxon>Epsilonproteobacteria</taxon>
        <taxon>Campylobacterales</taxon>
        <taxon>Arcobacteraceae</taxon>
        <taxon>Arcobacter</taxon>
    </lineage>
</organism>
<keyword evidence="5" id="KW-0998">Cell outer membrane</keyword>
<keyword evidence="9" id="KW-1185">Reference proteome</keyword>
<feature type="coiled-coil region" evidence="6">
    <location>
        <begin position="307"/>
        <end position="341"/>
    </location>
</feature>
<protein>
    <submittedName>
        <fullName evidence="8">TolC family protein</fullName>
    </submittedName>
</protein>
<keyword evidence="7" id="KW-0732">Signal</keyword>
<evidence type="ECO:0000256" key="2">
    <source>
        <dbReference type="ARBA" id="ARBA00022452"/>
    </source>
</evidence>
<feature type="signal peptide" evidence="7">
    <location>
        <begin position="1"/>
        <end position="18"/>
    </location>
</feature>
<dbReference type="OrthoDB" id="5338266at2"/>
<keyword evidence="6" id="KW-0175">Coiled coil</keyword>
<dbReference type="EMBL" id="VANU01000001">
    <property type="protein sequence ID" value="TLP40864.1"/>
    <property type="molecule type" value="Genomic_DNA"/>
</dbReference>
<evidence type="ECO:0000256" key="1">
    <source>
        <dbReference type="ARBA" id="ARBA00004442"/>
    </source>
</evidence>
<evidence type="ECO:0000256" key="4">
    <source>
        <dbReference type="ARBA" id="ARBA00023136"/>
    </source>
</evidence>
<dbReference type="AlphaFoldDB" id="A0A5R8Y427"/>
<keyword evidence="2" id="KW-1134">Transmembrane beta strand</keyword>
<accession>A0A5R8Y427</accession>
<gene>
    <name evidence="8" type="ORF">FDK22_02270</name>
</gene>
<evidence type="ECO:0000256" key="3">
    <source>
        <dbReference type="ARBA" id="ARBA00022692"/>
    </source>
</evidence>
<dbReference type="RefSeq" id="WP_138151266.1">
    <property type="nucleotide sequence ID" value="NZ_VANU01000001.1"/>
</dbReference>
<dbReference type="SUPFAM" id="SSF56954">
    <property type="entry name" value="Outer membrane efflux proteins (OEP)"/>
    <property type="match status" value="1"/>
</dbReference>
<dbReference type="PANTHER" id="PTHR30026">
    <property type="entry name" value="OUTER MEMBRANE PROTEIN TOLC"/>
    <property type="match status" value="1"/>
</dbReference>
<keyword evidence="3" id="KW-0812">Transmembrane</keyword>
<name>A0A5R8Y427_9BACT</name>
<proteinExistence type="predicted"/>
<dbReference type="GO" id="GO:1990281">
    <property type="term" value="C:efflux pump complex"/>
    <property type="evidence" value="ECO:0007669"/>
    <property type="project" value="TreeGrafter"/>
</dbReference>
<keyword evidence="4" id="KW-0472">Membrane</keyword>
<feature type="coiled-coil region" evidence="6">
    <location>
        <begin position="146"/>
        <end position="208"/>
    </location>
</feature>
<feature type="chain" id="PRO_5024383831" evidence="7">
    <location>
        <begin position="19"/>
        <end position="411"/>
    </location>
</feature>
<dbReference type="GO" id="GO:0015562">
    <property type="term" value="F:efflux transmembrane transporter activity"/>
    <property type="evidence" value="ECO:0007669"/>
    <property type="project" value="InterPro"/>
</dbReference>
<comment type="subcellular location">
    <subcellularLocation>
        <location evidence="1">Cell outer membrane</location>
    </subcellularLocation>
</comment>